<dbReference type="STRING" id="1450537.A0A395HI29"/>
<dbReference type="RefSeq" id="XP_025546317.1">
    <property type="nucleotide sequence ID" value="XM_025697372.1"/>
</dbReference>
<dbReference type="AlphaFoldDB" id="A0A395HI29"/>
<dbReference type="Proteomes" id="UP000248961">
    <property type="component" value="Unassembled WGS sequence"/>
</dbReference>
<sequence length="205" mass="22591">MELQWEIMSILCRPGPRPGFQSNYCVCGIPARRLTPICCAKPKISYFGSVRTVPWSTPPPCPQSPGPALRSTRPCWIRFRPGDVHVRTSNADGLFLAHGLEESRLSTPQGAYRYLQCLANCRSDAVIEAARKVVIMELGVEMSTPGVLGWENEELVEEGEGKIKVIRVELGDTALVPAELEKMGLATSVEGDLNDVLRVIQDREA</sequence>
<proteinExistence type="predicted"/>
<evidence type="ECO:0000313" key="1">
    <source>
        <dbReference type="EMBL" id="RAL07163.1"/>
    </source>
</evidence>
<dbReference type="InterPro" id="IPR029035">
    <property type="entry name" value="DHS-like_NAD/FAD-binding_dom"/>
</dbReference>
<reference evidence="1 2" key="1">
    <citation type="submission" date="2018-02" db="EMBL/GenBank/DDBJ databases">
        <title>The genomes of Aspergillus section Nigri reveals drivers in fungal speciation.</title>
        <authorList>
            <consortium name="DOE Joint Genome Institute"/>
            <person name="Vesth T.C."/>
            <person name="Nybo J."/>
            <person name="Theobald S."/>
            <person name="Brandl J."/>
            <person name="Frisvad J.C."/>
            <person name="Nielsen K.F."/>
            <person name="Lyhne E.K."/>
            <person name="Kogle M.E."/>
            <person name="Kuo A."/>
            <person name="Riley R."/>
            <person name="Clum A."/>
            <person name="Nolan M."/>
            <person name="Lipzen A."/>
            <person name="Salamov A."/>
            <person name="Henrissat B."/>
            <person name="Wiebenga A."/>
            <person name="De vries R.P."/>
            <person name="Grigoriev I.V."/>
            <person name="Mortensen U.H."/>
            <person name="Andersen M.R."/>
            <person name="Baker S.E."/>
        </authorList>
    </citation>
    <scope>NUCLEOTIDE SEQUENCE [LARGE SCALE GENOMIC DNA]</scope>
    <source>
        <strain evidence="1 2">CBS 101889</strain>
    </source>
</reference>
<dbReference type="SUPFAM" id="SSF52467">
    <property type="entry name" value="DHS-like NAD/FAD-binding domain"/>
    <property type="match status" value="1"/>
</dbReference>
<keyword evidence="2" id="KW-1185">Reference proteome</keyword>
<accession>A0A395HI29</accession>
<dbReference type="EMBL" id="KZ824339">
    <property type="protein sequence ID" value="RAL07163.1"/>
    <property type="molecule type" value="Genomic_DNA"/>
</dbReference>
<name>A0A395HI29_ASPHC</name>
<protein>
    <submittedName>
        <fullName evidence="1">Uncharacterized protein</fullName>
    </submittedName>
</protein>
<gene>
    <name evidence="1" type="ORF">BO97DRAFT_429619</name>
</gene>
<dbReference type="GeneID" id="37201661"/>
<evidence type="ECO:0000313" key="2">
    <source>
        <dbReference type="Proteomes" id="UP000248961"/>
    </source>
</evidence>
<dbReference type="VEuPathDB" id="FungiDB:BO97DRAFT_429619"/>
<organism evidence="1 2">
    <name type="scientific">Aspergillus homomorphus (strain CBS 101889)</name>
    <dbReference type="NCBI Taxonomy" id="1450537"/>
    <lineage>
        <taxon>Eukaryota</taxon>
        <taxon>Fungi</taxon>
        <taxon>Dikarya</taxon>
        <taxon>Ascomycota</taxon>
        <taxon>Pezizomycotina</taxon>
        <taxon>Eurotiomycetes</taxon>
        <taxon>Eurotiomycetidae</taxon>
        <taxon>Eurotiales</taxon>
        <taxon>Aspergillaceae</taxon>
        <taxon>Aspergillus</taxon>
        <taxon>Aspergillus subgen. Circumdati</taxon>
    </lineage>
</organism>
<dbReference type="OrthoDB" id="6077599at2759"/>